<sequence length="703" mass="76862">MDIINAVVDVSIERNVAIVTVDSPPVNALSADVRTGLVNAFRRASADPEAQAIVLICKGKTFLVGVDITEIGKPLVGPSVREVQETLERISKPVIAAIHGTALGTGLEIALVADFRVAVPSAKAGWPEVNIGLLPGAGGTQRLPRIVGVERALDLLTTGRHISAKTAVAMGLFDELVDEGSLRGGAIAFAKRMIDEGVKAARLTDLNDKLEEARQRPEIFLEYREENARRFRGFDAPEANIKAIEAAVNLSFEEGLDEERRLFRMLLNGTQSKAQRYAFFAERKVATVPDIPDRTERRKIEHVGVIGAETTGPGIAMNFLNVGIPVTMIDTDQMALRKGCAAIQRSYEIAAKKGQLTQQEINRRINLLNTSTKLDSVSGCELVIEAVSERLDLKVDVFRKLDNLATPGTILATSISSLDVDEIAAATSRAQDVIGLHFFSPANDRGLLEVIRGSETGATVVATVIELGKKIRKVPVVVKNCSGLVGDRMLAQQTLELQNLLFEGALPWDIDRVIYDFGMPMGPFARRDLAGLDDVDQGAAVASPVCEALCAMGRVGLKIGSGYYDYDHNGKRRPSAVAERVVRDLALDRQITRRSISNQEILERCLYPMINEGAKILEEGIAARASDIDTVWIKRYGWPLYRGGPMFWADLVGLEVILAKMREFERRYGERFKPAALLEYLVSEGRGFMDEVINEAVSDESSQ</sequence>
<evidence type="ECO:0000256" key="11">
    <source>
        <dbReference type="ARBA" id="ARBA00023239"/>
    </source>
</evidence>
<gene>
    <name evidence="16" type="ORF">GNZ13_18055</name>
    <name evidence="17" type="ORF">GNZ13_21730</name>
</gene>
<evidence type="ECO:0000256" key="3">
    <source>
        <dbReference type="ARBA" id="ARBA00011245"/>
    </source>
</evidence>
<dbReference type="PANTHER" id="PTHR23309:SF49">
    <property type="entry name" value="PEROXISOMAL BIFUNCTIONAL ENZYME"/>
    <property type="match status" value="1"/>
</dbReference>
<evidence type="ECO:0000256" key="10">
    <source>
        <dbReference type="ARBA" id="ARBA00023235"/>
    </source>
</evidence>
<keyword evidence="11" id="KW-0456">Lyase</keyword>
<dbReference type="EMBL" id="WOEZ01000117">
    <property type="protein sequence ID" value="NPT57126.1"/>
    <property type="molecule type" value="Genomic_DNA"/>
</dbReference>
<evidence type="ECO:0000256" key="2">
    <source>
        <dbReference type="ARBA" id="ARBA00005005"/>
    </source>
</evidence>
<dbReference type="InterPro" id="IPR006108">
    <property type="entry name" value="3HC_DH_C"/>
</dbReference>
<dbReference type="GO" id="GO:0003857">
    <property type="term" value="F:(3S)-3-hydroxyacyl-CoA dehydrogenase (NAD+) activity"/>
    <property type="evidence" value="ECO:0007669"/>
    <property type="project" value="UniProtKB-EC"/>
</dbReference>
<comment type="subunit">
    <text evidence="3">Monomer.</text>
</comment>
<evidence type="ECO:0000313" key="18">
    <source>
        <dbReference type="Proteomes" id="UP000655523"/>
    </source>
</evidence>
<name>A0A972NN19_9BURK</name>
<dbReference type="RefSeq" id="WP_172166820.1">
    <property type="nucleotide sequence ID" value="NZ_WOEZ01000092.1"/>
</dbReference>
<dbReference type="Gene3D" id="3.40.50.720">
    <property type="entry name" value="NAD(P)-binding Rossmann-like Domain"/>
    <property type="match status" value="1"/>
</dbReference>
<dbReference type="GO" id="GO:0004300">
    <property type="term" value="F:enoyl-CoA hydratase activity"/>
    <property type="evidence" value="ECO:0007669"/>
    <property type="project" value="UniProtKB-ARBA"/>
</dbReference>
<evidence type="ECO:0000256" key="13">
    <source>
        <dbReference type="ARBA" id="ARBA00049556"/>
    </source>
</evidence>
<dbReference type="SUPFAM" id="SSF48179">
    <property type="entry name" value="6-phosphogluconate dehydrogenase C-terminal domain-like"/>
    <property type="match status" value="2"/>
</dbReference>
<dbReference type="FunFam" id="3.40.50.720:FF:000009">
    <property type="entry name" value="Fatty oxidation complex, alpha subunit"/>
    <property type="match status" value="1"/>
</dbReference>
<dbReference type="Proteomes" id="UP000655523">
    <property type="component" value="Unassembled WGS sequence"/>
</dbReference>
<proteinExistence type="predicted"/>
<evidence type="ECO:0000256" key="5">
    <source>
        <dbReference type="ARBA" id="ARBA00022963"/>
    </source>
</evidence>
<keyword evidence="5" id="KW-0442">Lipid degradation</keyword>
<dbReference type="InterPro" id="IPR029045">
    <property type="entry name" value="ClpP/crotonase-like_dom_sf"/>
</dbReference>
<keyword evidence="6" id="KW-0560">Oxidoreductase</keyword>
<feature type="domain" description="3-hydroxyacyl-CoA dehydrogenase C-terminal" evidence="14">
    <location>
        <begin position="601"/>
        <end position="686"/>
    </location>
</feature>
<comment type="pathway">
    <text evidence="2">Lipid metabolism; fatty acid beta-oxidation.</text>
</comment>
<evidence type="ECO:0000256" key="8">
    <source>
        <dbReference type="ARBA" id="ARBA00023098"/>
    </source>
</evidence>
<evidence type="ECO:0000256" key="12">
    <source>
        <dbReference type="ARBA" id="ARBA00023268"/>
    </source>
</evidence>
<comment type="subcellular location">
    <subcellularLocation>
        <location evidence="1">Peroxisome</location>
    </subcellularLocation>
</comment>
<dbReference type="InterPro" id="IPR008927">
    <property type="entry name" value="6-PGluconate_DH-like_C_sf"/>
</dbReference>
<keyword evidence="9" id="KW-0576">Peroxisome</keyword>
<dbReference type="InterPro" id="IPR001753">
    <property type="entry name" value="Enoyl-CoA_hydra/iso"/>
</dbReference>
<dbReference type="Gene3D" id="3.90.226.10">
    <property type="entry name" value="2-enoyl-CoA Hydratase, Chain A, domain 1"/>
    <property type="match status" value="1"/>
</dbReference>
<dbReference type="Pfam" id="PF00725">
    <property type="entry name" value="3HCDH"/>
    <property type="match status" value="2"/>
</dbReference>
<dbReference type="EMBL" id="WOEZ01000092">
    <property type="protein sequence ID" value="NPT56436.1"/>
    <property type="molecule type" value="Genomic_DNA"/>
</dbReference>
<keyword evidence="12" id="KW-0511">Multifunctional enzyme</keyword>
<dbReference type="CDD" id="cd06558">
    <property type="entry name" value="crotonase-like"/>
    <property type="match status" value="1"/>
</dbReference>
<dbReference type="GO" id="GO:0006635">
    <property type="term" value="P:fatty acid beta-oxidation"/>
    <property type="evidence" value="ECO:0007669"/>
    <property type="project" value="TreeGrafter"/>
</dbReference>
<dbReference type="Pfam" id="PF00378">
    <property type="entry name" value="ECH_1"/>
    <property type="match status" value="1"/>
</dbReference>
<comment type="caution">
    <text evidence="16">The sequence shown here is derived from an EMBL/GenBank/DDBJ whole genome shotgun (WGS) entry which is preliminary data.</text>
</comment>
<dbReference type="InterPro" id="IPR006176">
    <property type="entry name" value="3-OHacyl-CoA_DH_NAD-bd"/>
</dbReference>
<dbReference type="SUPFAM" id="SSF51735">
    <property type="entry name" value="NAD(P)-binding Rossmann-fold domains"/>
    <property type="match status" value="1"/>
</dbReference>
<keyword evidence="18" id="KW-1185">Reference proteome</keyword>
<keyword evidence="8" id="KW-0443">Lipid metabolism</keyword>
<feature type="domain" description="3-hydroxyacyl-CoA dehydrogenase NAD binding" evidence="15">
    <location>
        <begin position="302"/>
        <end position="481"/>
    </location>
</feature>
<evidence type="ECO:0000256" key="9">
    <source>
        <dbReference type="ARBA" id="ARBA00023140"/>
    </source>
</evidence>
<evidence type="ECO:0000256" key="6">
    <source>
        <dbReference type="ARBA" id="ARBA00023002"/>
    </source>
</evidence>
<evidence type="ECO:0000256" key="4">
    <source>
        <dbReference type="ARBA" id="ARBA00022832"/>
    </source>
</evidence>
<dbReference type="InterPro" id="IPR036291">
    <property type="entry name" value="NAD(P)-bd_dom_sf"/>
</dbReference>
<dbReference type="FunFam" id="1.10.1040.50:FF:000006">
    <property type="entry name" value="Peroxisomal bifunctional enzyme"/>
    <property type="match status" value="1"/>
</dbReference>
<feature type="domain" description="3-hydroxyacyl-CoA dehydrogenase C-terminal" evidence="14">
    <location>
        <begin position="483"/>
        <end position="566"/>
    </location>
</feature>
<dbReference type="Pfam" id="PF02737">
    <property type="entry name" value="3HCDH_N"/>
    <property type="match status" value="1"/>
</dbReference>
<protein>
    <submittedName>
        <fullName evidence="16">3-hydroxyacyl-CoA dehydrogenase</fullName>
    </submittedName>
</protein>
<dbReference type="Gene3D" id="1.10.1040.50">
    <property type="match status" value="1"/>
</dbReference>
<evidence type="ECO:0000256" key="7">
    <source>
        <dbReference type="ARBA" id="ARBA00023027"/>
    </source>
</evidence>
<evidence type="ECO:0000256" key="1">
    <source>
        <dbReference type="ARBA" id="ARBA00004275"/>
    </source>
</evidence>
<evidence type="ECO:0000313" key="17">
    <source>
        <dbReference type="EMBL" id="NPT57126.1"/>
    </source>
</evidence>
<comment type="catalytic activity">
    <reaction evidence="13">
        <text>a (3S)-3-hydroxyacyl-CoA + NAD(+) = a 3-oxoacyl-CoA + NADH + H(+)</text>
        <dbReference type="Rhea" id="RHEA:22432"/>
        <dbReference type="ChEBI" id="CHEBI:15378"/>
        <dbReference type="ChEBI" id="CHEBI:57318"/>
        <dbReference type="ChEBI" id="CHEBI:57540"/>
        <dbReference type="ChEBI" id="CHEBI:57945"/>
        <dbReference type="ChEBI" id="CHEBI:90726"/>
        <dbReference type="EC" id="1.1.1.35"/>
    </reaction>
</comment>
<dbReference type="AlphaFoldDB" id="A0A972NN19"/>
<dbReference type="GO" id="GO:0070403">
    <property type="term" value="F:NAD+ binding"/>
    <property type="evidence" value="ECO:0007669"/>
    <property type="project" value="InterPro"/>
</dbReference>
<organism evidence="16 18">
    <name type="scientific">Paraburkholderia elongata</name>
    <dbReference type="NCBI Taxonomy" id="2675747"/>
    <lineage>
        <taxon>Bacteria</taxon>
        <taxon>Pseudomonadati</taxon>
        <taxon>Pseudomonadota</taxon>
        <taxon>Betaproteobacteria</taxon>
        <taxon>Burkholderiales</taxon>
        <taxon>Burkholderiaceae</taxon>
        <taxon>Paraburkholderia</taxon>
    </lineage>
</organism>
<evidence type="ECO:0000259" key="15">
    <source>
        <dbReference type="Pfam" id="PF02737"/>
    </source>
</evidence>
<evidence type="ECO:0000259" key="14">
    <source>
        <dbReference type="Pfam" id="PF00725"/>
    </source>
</evidence>
<accession>A0A972NN19</accession>
<dbReference type="PANTHER" id="PTHR23309">
    <property type="entry name" value="3-HYDROXYACYL-COA DEHYROGENASE"/>
    <property type="match status" value="1"/>
</dbReference>
<keyword evidence="7" id="KW-0520">NAD</keyword>
<keyword evidence="4" id="KW-0276">Fatty acid metabolism</keyword>
<dbReference type="SUPFAM" id="SSF52096">
    <property type="entry name" value="ClpP/crotonase"/>
    <property type="match status" value="1"/>
</dbReference>
<evidence type="ECO:0000313" key="16">
    <source>
        <dbReference type="EMBL" id="NPT56436.1"/>
    </source>
</evidence>
<dbReference type="GO" id="GO:0016853">
    <property type="term" value="F:isomerase activity"/>
    <property type="evidence" value="ECO:0007669"/>
    <property type="project" value="UniProtKB-KW"/>
</dbReference>
<reference evidence="16 18" key="1">
    <citation type="submission" date="2019-11" db="EMBL/GenBank/DDBJ databases">
        <title>Metabolism of dissolved organic matter in forest soils.</title>
        <authorList>
            <person name="Cyle K.T."/>
            <person name="Wilhelm R.C."/>
            <person name="Martinez C.E."/>
        </authorList>
    </citation>
    <scope>NUCLEOTIDE SEQUENCE [LARGE SCALE GENOMIC DNA]</scope>
    <source>
        <strain evidence="16 18">5N</strain>
    </source>
</reference>
<keyword evidence="10" id="KW-0413">Isomerase</keyword>